<comment type="caution">
    <text evidence="1">The sequence shown here is derived from an EMBL/GenBank/DDBJ whole genome shotgun (WGS) entry which is preliminary data.</text>
</comment>
<dbReference type="EMBL" id="JBJURJ010000013">
    <property type="protein sequence ID" value="MFM9330383.1"/>
    <property type="molecule type" value="Genomic_DNA"/>
</dbReference>
<protein>
    <submittedName>
        <fullName evidence="1">STM4014 family protein</fullName>
    </submittedName>
</protein>
<sequence length="434" mass="48126">MEQQLILIGNPGNRRTEGLQEARRQLGLEPALVIPYLDLLQGTTTLEEACLRFGLPADAVPMLRLDAPGEDFQVERLLIALGAPDAPVEKRVEGLLVYGAIPDPHPLAEEEALCIREEAGRLIHPSQWFRGYMRLLGRLEREAEQLWPVPFWLNAPTDIAAMFDKRVTHRILSGAGIAVPKPLAPPEELPDSEALRETMLQKGKHRVFVKLASGSGACGVVAYQVNPRTGAEVAVTTLGVEQHLTRPPVYYNAIKPFRYTEPKLIRLLLNWLLIHGAHVEEWITKATYQGRAFDVRQLVVDGQACHSIARLSRTPITNLHLRSERKSLEELGLSEEIRRGAEESAERALSLFPRSLVAGVDVLLRHGTYAPVIGELNPFGDLLYRVDYQGYGTYAWEMKRLPDYDMWRARGGSPEPAEVAKAEGDAGASGGIAP</sequence>
<evidence type="ECO:0000313" key="2">
    <source>
        <dbReference type="Proteomes" id="UP001631969"/>
    </source>
</evidence>
<proteinExistence type="predicted"/>
<dbReference type="Proteomes" id="UP001631969">
    <property type="component" value="Unassembled WGS sequence"/>
</dbReference>
<accession>A0ACC7P0C2</accession>
<name>A0ACC7P0C2_9BACL</name>
<reference evidence="1" key="1">
    <citation type="submission" date="2024-12" db="EMBL/GenBank/DDBJ databases">
        <authorList>
            <person name="Wu N."/>
        </authorList>
    </citation>
    <scope>NUCLEOTIDE SEQUENCE</scope>
    <source>
        <strain evidence="1">P15</strain>
    </source>
</reference>
<keyword evidence="2" id="KW-1185">Reference proteome</keyword>
<evidence type="ECO:0000313" key="1">
    <source>
        <dbReference type="EMBL" id="MFM9330383.1"/>
    </source>
</evidence>
<organism evidence="1 2">
    <name type="scientific">Paenibacillus mesotrionivorans</name>
    <dbReference type="NCBI Taxonomy" id="3160968"/>
    <lineage>
        <taxon>Bacteria</taxon>
        <taxon>Bacillati</taxon>
        <taxon>Bacillota</taxon>
        <taxon>Bacilli</taxon>
        <taxon>Bacillales</taxon>
        <taxon>Paenibacillaceae</taxon>
        <taxon>Paenibacillus</taxon>
    </lineage>
</organism>
<gene>
    <name evidence="1" type="ORF">ACI1P1_18955</name>
</gene>